<evidence type="ECO:0000256" key="4">
    <source>
        <dbReference type="SAM" id="MobiDB-lite"/>
    </source>
</evidence>
<comment type="caution">
    <text evidence="6">The sequence shown here is derived from an EMBL/GenBank/DDBJ whole genome shotgun (WGS) entry which is preliminary data.</text>
</comment>
<dbReference type="InterPro" id="IPR032001">
    <property type="entry name" value="SAWADEE_dom"/>
</dbReference>
<evidence type="ECO:0000256" key="2">
    <source>
        <dbReference type="ARBA" id="ARBA00022771"/>
    </source>
</evidence>
<dbReference type="PANTHER" id="PTHR36384">
    <property type="entry name" value="SAWADEE PROTEIN"/>
    <property type="match status" value="1"/>
</dbReference>
<sequence>MIPPVECQSLDDDAWYEANITVSNSRKGNILSVELIQFPGHTEDMSLDDLEKRLRFSSEAVKDEQCGGIKPGLVVCACKKRADSVAYFTATVNDVYRGSHTNSICDCTFTVNWMRRLDEEQQPEPPETVTLSDVAFLSPRHIAEHPCFAQWREALTEASTQLRDHSPTAPKDASSNLSKGKSKTPPVSIAAFANCVEVKERQVKGMECMLCHGKSAKCHPVGDLLFLKSLDGQFTTYSHENCAKWSDGVTFVAGVYGSKDRFNNFVSMSKAAAERTCSVCTLHGASMACPGEKCTARFHYFCAYAEGVFDESTHELRCKTCVNQQPKDTWMEVEEGPKSGRTRKSTRLKRKPDMLEVSQRISARPGSKRGRPPKVARVDDEDDEDDEEDEDEDDEDFQTGGSRARKGRGRVEVKRGRGRPRKKDSEDEDEDDDNGSEEEEEEEEEEEDEDEVLADRQRRLNSKPRRQPTRKANKILLEFSGG</sequence>
<evidence type="ECO:0000256" key="3">
    <source>
        <dbReference type="ARBA" id="ARBA00022833"/>
    </source>
</evidence>
<feature type="compositionally biased region" description="Acidic residues" evidence="4">
    <location>
        <begin position="379"/>
        <end position="397"/>
    </location>
</feature>
<dbReference type="Gene3D" id="2.30.30.140">
    <property type="match status" value="1"/>
</dbReference>
<feature type="compositionally biased region" description="Acidic residues" evidence="4">
    <location>
        <begin position="426"/>
        <end position="452"/>
    </location>
</feature>
<feature type="domain" description="PHD-type" evidence="5">
    <location>
        <begin position="205"/>
        <end position="322"/>
    </location>
</feature>
<reference evidence="6 7" key="1">
    <citation type="journal article" date="2015" name="Genome Biol. Evol.">
        <title>Comparative Genomics of a Bacterivorous Green Alga Reveals Evolutionary Causalities and Consequences of Phago-Mixotrophic Mode of Nutrition.</title>
        <authorList>
            <person name="Burns J.A."/>
            <person name="Paasch A."/>
            <person name="Narechania A."/>
            <person name="Kim E."/>
        </authorList>
    </citation>
    <scope>NUCLEOTIDE SEQUENCE [LARGE SCALE GENOMIC DNA]</scope>
    <source>
        <strain evidence="6 7">PLY_AMNH</strain>
    </source>
</reference>
<dbReference type="Pfam" id="PF16719">
    <property type="entry name" value="SAWADEE"/>
    <property type="match status" value="1"/>
</dbReference>
<evidence type="ECO:0000313" key="6">
    <source>
        <dbReference type="EMBL" id="KAK3237629.1"/>
    </source>
</evidence>
<dbReference type="Pfam" id="PF13771">
    <property type="entry name" value="zf-HC5HC2H"/>
    <property type="match status" value="1"/>
</dbReference>
<keyword evidence="1" id="KW-0479">Metal-binding</keyword>
<feature type="compositionally biased region" description="Basic residues" evidence="4">
    <location>
        <begin position="340"/>
        <end position="350"/>
    </location>
</feature>
<keyword evidence="3" id="KW-0862">Zinc</keyword>
<dbReference type="Gene3D" id="3.30.40.10">
    <property type="entry name" value="Zinc/RING finger domain, C3HC4 (zinc finger)"/>
    <property type="match status" value="1"/>
</dbReference>
<evidence type="ECO:0000256" key="1">
    <source>
        <dbReference type="ARBA" id="ARBA00022723"/>
    </source>
</evidence>
<gene>
    <name evidence="6" type="ORF">CYMTET_52311</name>
</gene>
<name>A0AAE0BKF9_9CHLO</name>
<evidence type="ECO:0000259" key="5">
    <source>
        <dbReference type="PROSITE" id="PS51805"/>
    </source>
</evidence>
<dbReference type="InterPro" id="IPR034732">
    <property type="entry name" value="EPHD"/>
</dbReference>
<keyword evidence="2" id="KW-0863">Zinc-finger</keyword>
<feature type="region of interest" description="Disordered" evidence="4">
    <location>
        <begin position="160"/>
        <end position="185"/>
    </location>
</feature>
<evidence type="ECO:0000313" key="7">
    <source>
        <dbReference type="Proteomes" id="UP001190700"/>
    </source>
</evidence>
<feature type="region of interest" description="Disordered" evidence="4">
    <location>
        <begin position="332"/>
        <end position="482"/>
    </location>
</feature>
<dbReference type="EMBL" id="LGRX02034503">
    <property type="protein sequence ID" value="KAK3237629.1"/>
    <property type="molecule type" value="Genomic_DNA"/>
</dbReference>
<dbReference type="Proteomes" id="UP001190700">
    <property type="component" value="Unassembled WGS sequence"/>
</dbReference>
<proteinExistence type="predicted"/>
<protein>
    <recommendedName>
        <fullName evidence="5">PHD-type domain-containing protein</fullName>
    </recommendedName>
</protein>
<organism evidence="6 7">
    <name type="scientific">Cymbomonas tetramitiformis</name>
    <dbReference type="NCBI Taxonomy" id="36881"/>
    <lineage>
        <taxon>Eukaryota</taxon>
        <taxon>Viridiplantae</taxon>
        <taxon>Chlorophyta</taxon>
        <taxon>Pyramimonadophyceae</taxon>
        <taxon>Pyramimonadales</taxon>
        <taxon>Pyramimonadaceae</taxon>
        <taxon>Cymbomonas</taxon>
    </lineage>
</organism>
<dbReference type="PROSITE" id="PS51805">
    <property type="entry name" value="EPHD"/>
    <property type="match status" value="1"/>
</dbReference>
<keyword evidence="7" id="KW-1185">Reference proteome</keyword>
<feature type="compositionally biased region" description="Basic residues" evidence="4">
    <location>
        <begin position="459"/>
        <end position="473"/>
    </location>
</feature>
<dbReference type="InterPro" id="IPR013083">
    <property type="entry name" value="Znf_RING/FYVE/PHD"/>
</dbReference>
<dbReference type="GO" id="GO:0003682">
    <property type="term" value="F:chromatin binding"/>
    <property type="evidence" value="ECO:0007669"/>
    <property type="project" value="InterPro"/>
</dbReference>
<dbReference type="GO" id="GO:0008270">
    <property type="term" value="F:zinc ion binding"/>
    <property type="evidence" value="ECO:0007669"/>
    <property type="project" value="UniProtKB-KW"/>
</dbReference>
<accession>A0AAE0BKF9</accession>
<dbReference type="AlphaFoldDB" id="A0AAE0BKF9"/>
<dbReference type="PANTHER" id="PTHR36384:SF1">
    <property type="entry name" value="SAWADEE PROTEIN"/>
    <property type="match status" value="1"/>
</dbReference>